<protein>
    <submittedName>
        <fullName evidence="1">Uncharacterized protein</fullName>
    </submittedName>
</protein>
<evidence type="ECO:0000313" key="1">
    <source>
        <dbReference type="EMBL" id="GIY99221.1"/>
    </source>
</evidence>
<evidence type="ECO:0000313" key="2">
    <source>
        <dbReference type="Proteomes" id="UP001054945"/>
    </source>
</evidence>
<organism evidence="1 2">
    <name type="scientific">Caerostris extrusa</name>
    <name type="common">Bark spider</name>
    <name type="synonym">Caerostris bankana</name>
    <dbReference type="NCBI Taxonomy" id="172846"/>
    <lineage>
        <taxon>Eukaryota</taxon>
        <taxon>Metazoa</taxon>
        <taxon>Ecdysozoa</taxon>
        <taxon>Arthropoda</taxon>
        <taxon>Chelicerata</taxon>
        <taxon>Arachnida</taxon>
        <taxon>Araneae</taxon>
        <taxon>Araneomorphae</taxon>
        <taxon>Entelegynae</taxon>
        <taxon>Araneoidea</taxon>
        <taxon>Araneidae</taxon>
        <taxon>Caerostris</taxon>
    </lineage>
</organism>
<name>A0AAV4XVZ4_CAEEX</name>
<accession>A0AAV4XVZ4</accession>
<proteinExistence type="predicted"/>
<dbReference type="AlphaFoldDB" id="A0AAV4XVZ4"/>
<reference evidence="1 2" key="1">
    <citation type="submission" date="2021-06" db="EMBL/GenBank/DDBJ databases">
        <title>Caerostris extrusa draft genome.</title>
        <authorList>
            <person name="Kono N."/>
            <person name="Arakawa K."/>
        </authorList>
    </citation>
    <scope>NUCLEOTIDE SEQUENCE [LARGE SCALE GENOMIC DNA]</scope>
</reference>
<dbReference type="Proteomes" id="UP001054945">
    <property type="component" value="Unassembled WGS sequence"/>
</dbReference>
<gene>
    <name evidence="1" type="ORF">CEXT_233571</name>
</gene>
<keyword evidence="2" id="KW-1185">Reference proteome</keyword>
<sequence>MLCYCAGPAYRMCRQQTFTELQALNKTGSVAPKGTITHHFFRFWNWAEENCRCSQNLKIYAVAVEAQQHHDCICMSVLPRSPAGFSGIFVALENFCKVNGVITVVNTAHDGRTMMQITRRRYRGDSAHTSISLTVRQLL</sequence>
<comment type="caution">
    <text evidence="1">The sequence shown here is derived from an EMBL/GenBank/DDBJ whole genome shotgun (WGS) entry which is preliminary data.</text>
</comment>
<dbReference type="EMBL" id="BPLR01018399">
    <property type="protein sequence ID" value="GIY99221.1"/>
    <property type="molecule type" value="Genomic_DNA"/>
</dbReference>